<dbReference type="Pfam" id="PF01594">
    <property type="entry name" value="AI-2E_transport"/>
    <property type="match status" value="1"/>
</dbReference>
<dbReference type="PANTHER" id="PTHR21716">
    <property type="entry name" value="TRANSMEMBRANE PROTEIN"/>
    <property type="match status" value="1"/>
</dbReference>
<organism evidence="7 8">
    <name type="scientific">Natronosalvus hydrolyticus</name>
    <dbReference type="NCBI Taxonomy" id="2979988"/>
    <lineage>
        <taxon>Archaea</taxon>
        <taxon>Methanobacteriati</taxon>
        <taxon>Methanobacteriota</taxon>
        <taxon>Stenosarchaea group</taxon>
        <taxon>Halobacteria</taxon>
        <taxon>Halobacteriales</taxon>
        <taxon>Natrialbaceae</taxon>
        <taxon>Natronosalvus</taxon>
    </lineage>
</organism>
<dbReference type="EMBL" id="JAOPJZ010000003">
    <property type="protein sequence ID" value="MCU4751687.1"/>
    <property type="molecule type" value="Genomic_DNA"/>
</dbReference>
<dbReference type="Proteomes" id="UP001321047">
    <property type="component" value="Unassembled WGS sequence"/>
</dbReference>
<feature type="transmembrane region" description="Helical" evidence="6">
    <location>
        <begin position="220"/>
        <end position="242"/>
    </location>
</feature>
<reference evidence="7 8" key="1">
    <citation type="submission" date="2022-09" db="EMBL/GenBank/DDBJ databases">
        <title>Enrichment on poylsaccharides allowed isolation of novel metabolic and taxonomic groups of Haloarchaea.</title>
        <authorList>
            <person name="Sorokin D.Y."/>
            <person name="Elcheninov A.G."/>
            <person name="Khizhniak T.V."/>
            <person name="Kolganova T.V."/>
            <person name="Kublanov I.V."/>
        </authorList>
    </citation>
    <scope>NUCLEOTIDE SEQUENCE [LARGE SCALE GENOMIC DNA]</scope>
    <source>
        <strain evidence="7 8">AArc-curdl1</strain>
    </source>
</reference>
<feature type="transmembrane region" description="Helical" evidence="6">
    <location>
        <begin position="189"/>
        <end position="214"/>
    </location>
</feature>
<feature type="transmembrane region" description="Helical" evidence="6">
    <location>
        <begin position="55"/>
        <end position="80"/>
    </location>
</feature>
<accession>A0AAP2Z6U7</accession>
<evidence type="ECO:0000256" key="4">
    <source>
        <dbReference type="ARBA" id="ARBA00022989"/>
    </source>
</evidence>
<feature type="transmembrane region" description="Helical" evidence="6">
    <location>
        <begin position="136"/>
        <end position="158"/>
    </location>
</feature>
<protein>
    <submittedName>
        <fullName evidence="7">AI-2E family transporter</fullName>
    </submittedName>
</protein>
<comment type="caution">
    <text evidence="7">The sequence shown here is derived from an EMBL/GenBank/DDBJ whole genome shotgun (WGS) entry which is preliminary data.</text>
</comment>
<dbReference type="GO" id="GO:0016020">
    <property type="term" value="C:membrane"/>
    <property type="evidence" value="ECO:0007669"/>
    <property type="project" value="UniProtKB-SubCell"/>
</dbReference>
<evidence type="ECO:0000256" key="2">
    <source>
        <dbReference type="ARBA" id="ARBA00009773"/>
    </source>
</evidence>
<evidence type="ECO:0000256" key="3">
    <source>
        <dbReference type="ARBA" id="ARBA00022692"/>
    </source>
</evidence>
<sequence>MNLSRGYLLVLVGALTYLSWQLVSPFVQYVLGAVLIAFILYPLQRRLEERVSPTVAAFALVLLAVVVFIFPFALVLGLFADDAVTLLQEADAESLQLTTIENLLESEFGITVDIASRVMDSAEQLGTAILERSAEWFGALTHALVGLGLALFLLYYFLKDGDDLIAWLREVTPLPDDVQDDLYNELEEVLWAVLAGHVLIAVGQGFIAGLGLFATGIPNAAFWTFVMVVLALIPLIGAFLVWGPAVAYLFLSGEPILAIALGVYSTIIVGVSDDYLRPIVVDRYAELNPAVIILGVLGGVYAFGIMGVFFGPVVLGGALAIVGVVNEHYDRLGDGTGT</sequence>
<feature type="transmembrane region" description="Helical" evidence="6">
    <location>
        <begin position="291"/>
        <end position="322"/>
    </location>
</feature>
<evidence type="ECO:0000313" key="7">
    <source>
        <dbReference type="EMBL" id="MCU4751687.1"/>
    </source>
</evidence>
<dbReference type="PANTHER" id="PTHR21716:SF4">
    <property type="entry name" value="TRANSMEMBRANE PROTEIN 245"/>
    <property type="match status" value="1"/>
</dbReference>
<evidence type="ECO:0000256" key="1">
    <source>
        <dbReference type="ARBA" id="ARBA00004141"/>
    </source>
</evidence>
<dbReference type="AlphaFoldDB" id="A0AAP2Z6U7"/>
<gene>
    <name evidence="7" type="ORF">OB919_06790</name>
</gene>
<keyword evidence="5 6" id="KW-0472">Membrane</keyword>
<dbReference type="RefSeq" id="WP_342807717.1">
    <property type="nucleotide sequence ID" value="NZ_JAOPJZ010000003.1"/>
</dbReference>
<evidence type="ECO:0000256" key="5">
    <source>
        <dbReference type="ARBA" id="ARBA00023136"/>
    </source>
</evidence>
<dbReference type="InterPro" id="IPR002549">
    <property type="entry name" value="AI-2E-like"/>
</dbReference>
<feature type="transmembrane region" description="Helical" evidence="6">
    <location>
        <begin position="20"/>
        <end position="43"/>
    </location>
</feature>
<keyword evidence="4 6" id="KW-1133">Transmembrane helix</keyword>
<feature type="transmembrane region" description="Helical" evidence="6">
    <location>
        <begin position="249"/>
        <end position="271"/>
    </location>
</feature>
<evidence type="ECO:0000313" key="8">
    <source>
        <dbReference type="Proteomes" id="UP001321047"/>
    </source>
</evidence>
<comment type="subcellular location">
    <subcellularLocation>
        <location evidence="1">Membrane</location>
        <topology evidence="1">Multi-pass membrane protein</topology>
    </subcellularLocation>
</comment>
<keyword evidence="3 6" id="KW-0812">Transmembrane</keyword>
<comment type="similarity">
    <text evidence="2">Belongs to the autoinducer-2 exporter (AI-2E) (TC 2.A.86) family.</text>
</comment>
<proteinExistence type="inferred from homology"/>
<keyword evidence="8" id="KW-1185">Reference proteome</keyword>
<name>A0AAP2Z6U7_9EURY</name>
<evidence type="ECO:0000256" key="6">
    <source>
        <dbReference type="SAM" id="Phobius"/>
    </source>
</evidence>